<dbReference type="PRINTS" id="PR02049">
    <property type="entry name" value="PROTEINF36A"/>
</dbReference>
<accession>A0A1A6AGB2</accession>
<evidence type="ECO:0000256" key="6">
    <source>
        <dbReference type="ARBA" id="ARBA00022989"/>
    </source>
</evidence>
<dbReference type="KEGG" id="kdj:28964628"/>
<keyword evidence="5" id="KW-0999">Mitochondrion inner membrane</keyword>
<dbReference type="PANTHER" id="PTHR31586:SF1">
    <property type="entry name" value="CYTOCHROME C OXIDASE ASSEMBLY PROTEIN COX20, MITOCHONDRIAL"/>
    <property type="match status" value="1"/>
</dbReference>
<evidence type="ECO:0000256" key="3">
    <source>
        <dbReference type="ARBA" id="ARBA00017689"/>
    </source>
</evidence>
<feature type="compositionally biased region" description="Low complexity" evidence="9">
    <location>
        <begin position="1"/>
        <end position="56"/>
    </location>
</feature>
<dbReference type="VEuPathDB" id="FungiDB:I303_00929"/>
<dbReference type="Pfam" id="PF12597">
    <property type="entry name" value="Cox20"/>
    <property type="match status" value="1"/>
</dbReference>
<feature type="compositionally biased region" description="Low complexity" evidence="9">
    <location>
        <begin position="202"/>
        <end position="216"/>
    </location>
</feature>
<evidence type="ECO:0000256" key="4">
    <source>
        <dbReference type="ARBA" id="ARBA00022692"/>
    </source>
</evidence>
<feature type="region of interest" description="Disordered" evidence="9">
    <location>
        <begin position="1"/>
        <end position="84"/>
    </location>
</feature>
<dbReference type="Proteomes" id="UP000078595">
    <property type="component" value="Chromosome 1"/>
</dbReference>
<dbReference type="GO" id="GO:0005743">
    <property type="term" value="C:mitochondrial inner membrane"/>
    <property type="evidence" value="ECO:0007669"/>
    <property type="project" value="UniProtKB-SubCell"/>
</dbReference>
<keyword evidence="8" id="KW-0472">Membrane</keyword>
<evidence type="ECO:0000256" key="2">
    <source>
        <dbReference type="ARBA" id="ARBA00009575"/>
    </source>
</evidence>
<dbReference type="GO" id="GO:0033617">
    <property type="term" value="P:mitochondrial respiratory chain complex IV assembly"/>
    <property type="evidence" value="ECO:0007669"/>
    <property type="project" value="InterPro"/>
</dbReference>
<proteinExistence type="inferred from homology"/>
<dbReference type="RefSeq" id="XP_018266949.1">
    <property type="nucleotide sequence ID" value="XM_018404295.1"/>
</dbReference>
<dbReference type="AlphaFoldDB" id="A0A1A6AGB2"/>
<comment type="subcellular location">
    <subcellularLocation>
        <location evidence="1">Mitochondrion inner membrane</location>
    </subcellularLocation>
</comment>
<name>A0A1A6AGB2_9TREE</name>
<dbReference type="EMBL" id="KI894027">
    <property type="protein sequence ID" value="OBR89107.1"/>
    <property type="molecule type" value="Genomic_DNA"/>
</dbReference>
<evidence type="ECO:0000313" key="10">
    <source>
        <dbReference type="EMBL" id="OBR89107.1"/>
    </source>
</evidence>
<dbReference type="GeneID" id="28964628"/>
<keyword evidence="7" id="KW-0496">Mitochondrion</keyword>
<keyword evidence="12" id="KW-1185">Reference proteome</keyword>
<organism evidence="10">
    <name type="scientific">Kwoniella dejecticola CBS 10117</name>
    <dbReference type="NCBI Taxonomy" id="1296121"/>
    <lineage>
        <taxon>Eukaryota</taxon>
        <taxon>Fungi</taxon>
        <taxon>Dikarya</taxon>
        <taxon>Basidiomycota</taxon>
        <taxon>Agaricomycotina</taxon>
        <taxon>Tremellomycetes</taxon>
        <taxon>Tremellales</taxon>
        <taxon>Cryptococcaceae</taxon>
        <taxon>Kwoniella</taxon>
    </lineage>
</organism>
<keyword evidence="6" id="KW-1133">Transmembrane helix</keyword>
<protein>
    <recommendedName>
        <fullName evidence="3">Cytochrome c oxidase assembly protein COX20, mitochondrial</fullName>
    </recommendedName>
</protein>
<evidence type="ECO:0000256" key="5">
    <source>
        <dbReference type="ARBA" id="ARBA00022792"/>
    </source>
</evidence>
<evidence type="ECO:0000256" key="7">
    <source>
        <dbReference type="ARBA" id="ARBA00023128"/>
    </source>
</evidence>
<gene>
    <name evidence="10" type="ORF">I303_00929</name>
    <name evidence="11" type="ORF">I303_100925</name>
</gene>
<sequence length="216" mass="22612">MPWFGSSAASSTSSTSRPSSAPSSSSFSSPSSPSPSSLSAPSSSSESSSQSSITTSRTVNAPLNIPAGNSPITPDAQPMTADENLSGDTAVDLKKAMKRIRPAEDFQNIGKIPCARNSLLYGIAGGTGLGAVRFLGSRKPKSAANWAVGSFILISGFQWEMCNRARRKELAQMRAITERYPHRHISKLKQQGQDWVPPPSSTTPTPTSAASGSNPA</sequence>
<feature type="region of interest" description="Disordered" evidence="9">
    <location>
        <begin position="188"/>
        <end position="216"/>
    </location>
</feature>
<evidence type="ECO:0000256" key="8">
    <source>
        <dbReference type="ARBA" id="ARBA00023136"/>
    </source>
</evidence>
<evidence type="ECO:0000256" key="1">
    <source>
        <dbReference type="ARBA" id="ARBA00004273"/>
    </source>
</evidence>
<evidence type="ECO:0000256" key="9">
    <source>
        <dbReference type="SAM" id="MobiDB-lite"/>
    </source>
</evidence>
<evidence type="ECO:0000313" key="12">
    <source>
        <dbReference type="Proteomes" id="UP000078595"/>
    </source>
</evidence>
<dbReference type="InterPro" id="IPR022533">
    <property type="entry name" value="Cox20"/>
</dbReference>
<reference evidence="11" key="3">
    <citation type="submission" date="2024-02" db="EMBL/GenBank/DDBJ databases">
        <title>Comparative genomics of Cryptococcus and Kwoniella reveals pathogenesis evolution and contrasting modes of karyotype evolution via chromosome fusion or intercentromeric recombination.</title>
        <authorList>
            <person name="Coelho M.A."/>
            <person name="David-Palma M."/>
            <person name="Shea T."/>
            <person name="Bowers K."/>
            <person name="McGinley-Smith S."/>
            <person name="Mohammad A.W."/>
            <person name="Gnirke A."/>
            <person name="Yurkov A.M."/>
            <person name="Nowrousian M."/>
            <person name="Sun S."/>
            <person name="Cuomo C.A."/>
            <person name="Heitman J."/>
        </authorList>
    </citation>
    <scope>NUCLEOTIDE SEQUENCE</scope>
    <source>
        <strain evidence="11">CBS 10117</strain>
    </source>
</reference>
<keyword evidence="4" id="KW-0812">Transmembrane</keyword>
<dbReference type="PANTHER" id="PTHR31586">
    <property type="entry name" value="CYTOCHROME C OXIDASE PROTEIN 20"/>
    <property type="match status" value="1"/>
</dbReference>
<comment type="similarity">
    <text evidence="2">Belongs to the COX20 family.</text>
</comment>
<dbReference type="EMBL" id="CP144530">
    <property type="protein sequence ID" value="WWC58385.1"/>
    <property type="molecule type" value="Genomic_DNA"/>
</dbReference>
<evidence type="ECO:0000313" key="11">
    <source>
        <dbReference type="EMBL" id="WWC58385.1"/>
    </source>
</evidence>
<reference evidence="11" key="2">
    <citation type="submission" date="2013-07" db="EMBL/GenBank/DDBJ databases">
        <authorList>
            <consortium name="The Broad Institute Genome Sequencing Platform"/>
            <person name="Cuomo C."/>
            <person name="Litvintseva A."/>
            <person name="Chen Y."/>
            <person name="Heitman J."/>
            <person name="Sun S."/>
            <person name="Springer D."/>
            <person name="Dromer F."/>
            <person name="Young S.K."/>
            <person name="Zeng Q."/>
            <person name="Gargeya S."/>
            <person name="Fitzgerald M."/>
            <person name="Abouelleil A."/>
            <person name="Alvarado L."/>
            <person name="Berlin A.M."/>
            <person name="Chapman S.B."/>
            <person name="Dewar J."/>
            <person name="Goldberg J."/>
            <person name="Griggs A."/>
            <person name="Gujja S."/>
            <person name="Hansen M."/>
            <person name="Howarth C."/>
            <person name="Imamovic A."/>
            <person name="Larimer J."/>
            <person name="McCowan C."/>
            <person name="Murphy C."/>
            <person name="Pearson M."/>
            <person name="Priest M."/>
            <person name="Roberts A."/>
            <person name="Saif S."/>
            <person name="Shea T."/>
            <person name="Sykes S."/>
            <person name="Wortman J."/>
            <person name="Nusbaum C."/>
            <person name="Birren B."/>
        </authorList>
    </citation>
    <scope>NUCLEOTIDE SEQUENCE</scope>
    <source>
        <strain evidence="11">CBS 10117</strain>
    </source>
</reference>
<dbReference type="OrthoDB" id="14603at2759"/>
<reference evidence="10" key="1">
    <citation type="submission" date="2013-07" db="EMBL/GenBank/DDBJ databases">
        <title>The Genome Sequence of Cryptococcus dejecticola CBS10117.</title>
        <authorList>
            <consortium name="The Broad Institute Genome Sequencing Platform"/>
            <person name="Cuomo C."/>
            <person name="Litvintseva A."/>
            <person name="Chen Y."/>
            <person name="Heitman J."/>
            <person name="Sun S."/>
            <person name="Springer D."/>
            <person name="Dromer F."/>
            <person name="Young S.K."/>
            <person name="Zeng Q."/>
            <person name="Gargeya S."/>
            <person name="Fitzgerald M."/>
            <person name="Abouelleil A."/>
            <person name="Alvarado L."/>
            <person name="Berlin A.M."/>
            <person name="Chapman S.B."/>
            <person name="Dewar J."/>
            <person name="Goldberg J."/>
            <person name="Griggs A."/>
            <person name="Gujja S."/>
            <person name="Hansen M."/>
            <person name="Howarth C."/>
            <person name="Imamovic A."/>
            <person name="Larimer J."/>
            <person name="McCowan C."/>
            <person name="Murphy C."/>
            <person name="Pearson M."/>
            <person name="Priest M."/>
            <person name="Roberts A."/>
            <person name="Saif S."/>
            <person name="Shea T."/>
            <person name="Sykes S."/>
            <person name="Wortman J."/>
            <person name="Nusbaum C."/>
            <person name="Birren B."/>
        </authorList>
    </citation>
    <scope>NUCLEOTIDE SEQUENCE [LARGE SCALE GENOMIC DNA]</scope>
    <source>
        <strain evidence="10">CBS 10117</strain>
    </source>
</reference>